<dbReference type="PANTHER" id="PTHR35391:SF5">
    <property type="entry name" value="DUF6590 DOMAIN-CONTAINING PROTEIN"/>
    <property type="match status" value="1"/>
</dbReference>
<feature type="region of interest" description="Disordered" evidence="1">
    <location>
        <begin position="235"/>
        <end position="258"/>
    </location>
</feature>
<evidence type="ECO:0000313" key="4">
    <source>
        <dbReference type="Proteomes" id="UP000781932"/>
    </source>
</evidence>
<dbReference type="RefSeq" id="XP_038740262.1">
    <property type="nucleotide sequence ID" value="XM_038894414.1"/>
</dbReference>
<gene>
    <name evidence="3" type="ORF">CkaCkLH20_11700</name>
</gene>
<dbReference type="Proteomes" id="UP000781932">
    <property type="component" value="Unassembled WGS sequence"/>
</dbReference>
<feature type="domain" description="DUF6590" evidence="2">
    <location>
        <begin position="268"/>
        <end position="417"/>
    </location>
</feature>
<name>A0A9P6HYQ0_9PEZI</name>
<accession>A0A9P6HYQ0</accession>
<organism evidence="3 4">
    <name type="scientific">Colletotrichum karsti</name>
    <dbReference type="NCBI Taxonomy" id="1095194"/>
    <lineage>
        <taxon>Eukaryota</taxon>
        <taxon>Fungi</taxon>
        <taxon>Dikarya</taxon>
        <taxon>Ascomycota</taxon>
        <taxon>Pezizomycotina</taxon>
        <taxon>Sordariomycetes</taxon>
        <taxon>Hypocreomycetidae</taxon>
        <taxon>Glomerellales</taxon>
        <taxon>Glomerellaceae</taxon>
        <taxon>Colletotrichum</taxon>
        <taxon>Colletotrichum boninense species complex</taxon>
    </lineage>
</organism>
<feature type="region of interest" description="Disordered" evidence="1">
    <location>
        <begin position="50"/>
        <end position="200"/>
    </location>
</feature>
<dbReference type="Pfam" id="PF20233">
    <property type="entry name" value="DUF6590"/>
    <property type="match status" value="1"/>
</dbReference>
<dbReference type="PANTHER" id="PTHR35391">
    <property type="entry name" value="C2H2-TYPE DOMAIN-CONTAINING PROTEIN-RELATED"/>
    <property type="match status" value="1"/>
</dbReference>
<reference evidence="3" key="1">
    <citation type="submission" date="2020-03" db="EMBL/GenBank/DDBJ databases">
        <authorList>
            <person name="He L."/>
        </authorList>
    </citation>
    <scope>NUCLEOTIDE SEQUENCE</scope>
    <source>
        <strain evidence="3">CkLH20</strain>
    </source>
</reference>
<evidence type="ECO:0000259" key="2">
    <source>
        <dbReference type="Pfam" id="PF20233"/>
    </source>
</evidence>
<dbReference type="InterPro" id="IPR046497">
    <property type="entry name" value="DUF6590"/>
</dbReference>
<evidence type="ECO:0000256" key="1">
    <source>
        <dbReference type="SAM" id="MobiDB-lite"/>
    </source>
</evidence>
<comment type="caution">
    <text evidence="3">The sequence shown here is derived from an EMBL/GenBank/DDBJ whole genome shotgun (WGS) entry which is preliminary data.</text>
</comment>
<proteinExistence type="predicted"/>
<dbReference type="OrthoDB" id="3559580at2759"/>
<reference evidence="3" key="2">
    <citation type="submission" date="2020-11" db="EMBL/GenBank/DDBJ databases">
        <title>Whole genome sequencing of Colletotrichum sp.</title>
        <authorList>
            <person name="Li H."/>
        </authorList>
    </citation>
    <scope>NUCLEOTIDE SEQUENCE</scope>
    <source>
        <strain evidence="3">CkLH20</strain>
    </source>
</reference>
<evidence type="ECO:0000313" key="3">
    <source>
        <dbReference type="EMBL" id="KAF9870801.1"/>
    </source>
</evidence>
<dbReference type="EMBL" id="JAATWM020000050">
    <property type="protein sequence ID" value="KAF9870801.1"/>
    <property type="molecule type" value="Genomic_DNA"/>
</dbReference>
<keyword evidence="4" id="KW-1185">Reference proteome</keyword>
<feature type="compositionally biased region" description="Acidic residues" evidence="1">
    <location>
        <begin position="150"/>
        <end position="160"/>
    </location>
</feature>
<dbReference type="AlphaFoldDB" id="A0A9P6HYQ0"/>
<feature type="compositionally biased region" description="Polar residues" evidence="1">
    <location>
        <begin position="186"/>
        <end position="200"/>
    </location>
</feature>
<dbReference type="GeneID" id="62167488"/>
<protein>
    <recommendedName>
        <fullName evidence="2">DUF6590 domain-containing protein</fullName>
    </recommendedName>
</protein>
<sequence>MPKHSSSKQKSSKQASAWSEWVYSDEHGCHYCYRTLKNGEVEYQWENVAQASSAQEHQDETTPRGIEQITEDVHNLSVADEPEPEDPESAYRLESDPADSGHGPDSGYGYNLGSQTGGYETGGYEARKTSKSRRKGKTVSYAEPDPPDPNPDDVDPDDVAPMDPFYGARRGTEAEHQQGEALPTESDYSQTNGYDPNAQQDYDAQLTEAMNTSDQHNFGYPDEGESSTDPAYAYSEEAEDDGQSTPRAGGPVHDSELEHGQLDSLEPSKKFKQGAIFKVVWSEPQGVTTNNTLVTEKKLMKDPYGGSFYVGSRRFIVVATDKGHSTCVPILTYQGRGCGKPGVHPMNHGIIHEKNRHAQMLPREPELGFEPVKAKLTVEGERLQKESRVNYAKLTTIEHNIKVFFIGSVVKDEIHYIRDAVDYCWERKS</sequence>